<dbReference type="EMBL" id="JRRC01488096">
    <property type="protein sequence ID" value="KHG08065.1"/>
    <property type="molecule type" value="Genomic_DNA"/>
</dbReference>
<reference evidence="3" key="2">
    <citation type="submission" date="2014-09" db="EMBL/GenBank/DDBJ databases">
        <authorList>
            <person name="Mudge J."/>
            <person name="Ramaraj T."/>
            <person name="Lindquist I.E."/>
            <person name="Bharti A.K."/>
            <person name="Sundararajan A."/>
            <person name="Cameron C.T."/>
            <person name="Woodward J.E."/>
            <person name="May G.D."/>
            <person name="Brubaker C."/>
            <person name="Broadhvest J."/>
            <person name="Wilkins T.A."/>
        </authorList>
    </citation>
    <scope>NUCLEOTIDE SEQUENCE</scope>
    <source>
        <strain evidence="3">cv. AKA8401</strain>
    </source>
</reference>
<evidence type="ECO:0000313" key="1">
    <source>
        <dbReference type="EMBL" id="KHF98985.1"/>
    </source>
</evidence>
<protein>
    <submittedName>
        <fullName evidence="2">Uncharacterized protein</fullName>
    </submittedName>
</protein>
<organism evidence="2 3">
    <name type="scientific">Gossypium arboreum</name>
    <name type="common">Tree cotton</name>
    <name type="synonym">Gossypium nanking</name>
    <dbReference type="NCBI Taxonomy" id="29729"/>
    <lineage>
        <taxon>Eukaryota</taxon>
        <taxon>Viridiplantae</taxon>
        <taxon>Streptophyta</taxon>
        <taxon>Embryophyta</taxon>
        <taxon>Tracheophyta</taxon>
        <taxon>Spermatophyta</taxon>
        <taxon>Magnoliopsida</taxon>
        <taxon>eudicotyledons</taxon>
        <taxon>Gunneridae</taxon>
        <taxon>Pentapetalae</taxon>
        <taxon>rosids</taxon>
        <taxon>malvids</taxon>
        <taxon>Malvales</taxon>
        <taxon>Malvaceae</taxon>
        <taxon>Malvoideae</taxon>
        <taxon>Gossypium</taxon>
    </lineage>
</organism>
<proteinExistence type="predicted"/>
<name>A0A0B0N5J1_GOSAR</name>
<reference evidence="2" key="1">
    <citation type="submission" date="2014-09" db="EMBL/GenBank/DDBJ databases">
        <title>G. arboreum L. cv. AKA8401 A2 genome assembly version 1.0.</title>
        <authorList>
            <person name="Mudge J."/>
            <person name="Ramaraj T."/>
            <person name="Lindquist I.E."/>
            <person name="Bharti A.K."/>
            <person name="Sundararajan A."/>
            <person name="Cameron C.T."/>
            <person name="Woodward J.E."/>
            <person name="May G.D."/>
            <person name="Brubaker C."/>
            <person name="Broadhvest J."/>
            <person name="Wilkins T.A."/>
        </authorList>
    </citation>
    <scope>NUCLEOTIDE SEQUENCE</scope>
</reference>
<keyword evidence="3" id="KW-1185">Reference proteome</keyword>
<evidence type="ECO:0000313" key="2">
    <source>
        <dbReference type="EMBL" id="KHG08065.1"/>
    </source>
</evidence>
<comment type="caution">
    <text evidence="2">The sequence shown here is derived from an EMBL/GenBank/DDBJ whole genome shotgun (WGS) entry which is preliminary data.</text>
</comment>
<evidence type="ECO:0000313" key="3">
    <source>
        <dbReference type="Proteomes" id="UP000032142"/>
    </source>
</evidence>
<dbReference type="EMBL" id="JRRC01060127">
    <property type="protein sequence ID" value="KHF98985.1"/>
    <property type="molecule type" value="Genomic_DNA"/>
</dbReference>
<dbReference type="Proteomes" id="UP000032142">
    <property type="component" value="Unassembled WGS sequence"/>
</dbReference>
<accession>A0A0B0N5J1</accession>
<gene>
    <name evidence="2" type="ORF">F383_15483</name>
    <name evidence="1" type="ORF">F383_19518</name>
</gene>
<sequence length="15" mass="1792">MLLRAHKRKALSRVI</sequence>